<dbReference type="EMBL" id="SRLO01000260">
    <property type="protein sequence ID" value="TNN64029.1"/>
    <property type="molecule type" value="Genomic_DNA"/>
</dbReference>
<feature type="region of interest" description="Disordered" evidence="1">
    <location>
        <begin position="25"/>
        <end position="59"/>
    </location>
</feature>
<name>A0A4Z2HDV2_9TELE</name>
<sequence>MLPARVRYDLYFRGGVTQKRDSWINQPALGRSKPRRVRAPMTSRSTEGSGDGSTLVRHV</sequence>
<gene>
    <name evidence="2" type="ORF">EYF80_025752</name>
</gene>
<proteinExistence type="predicted"/>
<dbReference type="AlphaFoldDB" id="A0A4Z2HDV2"/>
<evidence type="ECO:0000313" key="3">
    <source>
        <dbReference type="Proteomes" id="UP000314294"/>
    </source>
</evidence>
<accession>A0A4Z2HDV2</accession>
<comment type="caution">
    <text evidence="2">The sequence shown here is derived from an EMBL/GenBank/DDBJ whole genome shotgun (WGS) entry which is preliminary data.</text>
</comment>
<protein>
    <submittedName>
        <fullName evidence="2">Uncharacterized protein</fullName>
    </submittedName>
</protein>
<evidence type="ECO:0000313" key="2">
    <source>
        <dbReference type="EMBL" id="TNN64029.1"/>
    </source>
</evidence>
<reference evidence="2 3" key="1">
    <citation type="submission" date="2019-03" db="EMBL/GenBank/DDBJ databases">
        <title>First draft genome of Liparis tanakae, snailfish: a comprehensive survey of snailfish specific genes.</title>
        <authorList>
            <person name="Kim W."/>
            <person name="Song I."/>
            <person name="Jeong J.-H."/>
            <person name="Kim D."/>
            <person name="Kim S."/>
            <person name="Ryu S."/>
            <person name="Song J.Y."/>
            <person name="Lee S.K."/>
        </authorList>
    </citation>
    <scope>NUCLEOTIDE SEQUENCE [LARGE SCALE GENOMIC DNA]</scope>
    <source>
        <tissue evidence="2">Muscle</tissue>
    </source>
</reference>
<organism evidence="2 3">
    <name type="scientific">Liparis tanakae</name>
    <name type="common">Tanaka's snailfish</name>
    <dbReference type="NCBI Taxonomy" id="230148"/>
    <lineage>
        <taxon>Eukaryota</taxon>
        <taxon>Metazoa</taxon>
        <taxon>Chordata</taxon>
        <taxon>Craniata</taxon>
        <taxon>Vertebrata</taxon>
        <taxon>Euteleostomi</taxon>
        <taxon>Actinopterygii</taxon>
        <taxon>Neopterygii</taxon>
        <taxon>Teleostei</taxon>
        <taxon>Neoteleostei</taxon>
        <taxon>Acanthomorphata</taxon>
        <taxon>Eupercaria</taxon>
        <taxon>Perciformes</taxon>
        <taxon>Cottioidei</taxon>
        <taxon>Cottales</taxon>
        <taxon>Liparidae</taxon>
        <taxon>Liparis</taxon>
    </lineage>
</organism>
<evidence type="ECO:0000256" key="1">
    <source>
        <dbReference type="SAM" id="MobiDB-lite"/>
    </source>
</evidence>
<keyword evidence="3" id="KW-1185">Reference proteome</keyword>
<dbReference type="Proteomes" id="UP000314294">
    <property type="component" value="Unassembled WGS sequence"/>
</dbReference>